<dbReference type="EMBL" id="RWJN01000065">
    <property type="protein sequence ID" value="TCD68472.1"/>
    <property type="molecule type" value="Genomic_DNA"/>
</dbReference>
<protein>
    <submittedName>
        <fullName evidence="2">Uncharacterized protein</fullName>
    </submittedName>
</protein>
<dbReference type="PANTHER" id="PTHR33099:SF13">
    <property type="entry name" value="F-BOX DOMAIN-CONTAINING PROTEIN-RELATED"/>
    <property type="match status" value="1"/>
</dbReference>
<organism evidence="2 3">
    <name type="scientific">Steccherinum ochraceum</name>
    <dbReference type="NCBI Taxonomy" id="92696"/>
    <lineage>
        <taxon>Eukaryota</taxon>
        <taxon>Fungi</taxon>
        <taxon>Dikarya</taxon>
        <taxon>Basidiomycota</taxon>
        <taxon>Agaricomycotina</taxon>
        <taxon>Agaricomycetes</taxon>
        <taxon>Polyporales</taxon>
        <taxon>Steccherinaceae</taxon>
        <taxon>Steccherinum</taxon>
    </lineage>
</organism>
<gene>
    <name evidence="2" type="ORF">EIP91_010647</name>
</gene>
<reference evidence="2 3" key="1">
    <citation type="submission" date="2018-11" db="EMBL/GenBank/DDBJ databases">
        <title>Genome assembly of Steccherinum ochraceum LE-BIN_3174, the white-rot fungus of the Steccherinaceae family (The Residual Polyporoid clade, Polyporales, Basidiomycota).</title>
        <authorList>
            <person name="Fedorova T.V."/>
            <person name="Glazunova O.A."/>
            <person name="Landesman E.O."/>
            <person name="Moiseenko K.V."/>
            <person name="Psurtseva N.V."/>
            <person name="Savinova O.S."/>
            <person name="Shakhova N.V."/>
            <person name="Tyazhelova T.V."/>
            <person name="Vasina D.V."/>
        </authorList>
    </citation>
    <scope>NUCLEOTIDE SEQUENCE [LARGE SCALE GENOMIC DNA]</scope>
    <source>
        <strain evidence="2 3">LE-BIN_3174</strain>
    </source>
</reference>
<dbReference type="Proteomes" id="UP000292702">
    <property type="component" value="Unassembled WGS sequence"/>
</dbReference>
<dbReference type="PANTHER" id="PTHR33099">
    <property type="entry name" value="FE2OG DIOXYGENASE DOMAIN-CONTAINING PROTEIN"/>
    <property type="match status" value="1"/>
</dbReference>
<comment type="caution">
    <text evidence="2">The sequence shown here is derived from an EMBL/GenBank/DDBJ whole genome shotgun (WGS) entry which is preliminary data.</text>
</comment>
<sequence length="1076" mass="119032">MARTKALARRGNNATLVRKQVAPVVPMRPSMDMDDSDSMDNDSSNEYGHAPRKDKNSTRPAISTKTSNDLKAFLSQDWNIGGVFAKEEAHDDAPNPILSLDSIGAVGLPFGERDATAVKSVAVHVGTGEDVKSALWEVEGLKVKIGNPAWTKFLDKVVESVCRSLGVHYGKGDKRPRYVLEKLLLLEKGSCLPASERASLVPGHFATMLVSLPSASKGGCLRVVCDPADITLDLETLELYRTKVLAWYNDVKRETEPVTDGHRLVLSYGLIHTTSSLPLTPSHDDLFKERFRPILESWKDDATSPEKVIYLLRTQYSEEVTGLDSLKPADRHLALLLNAAGSELGFCVGIANVECKLHGVAFSDWEEVFGQPPAPGADWEEIKKRKVSIRKVFTLEGAVIADELEFVRGAETIPKDLSENVEKEECEFHMWDQKEIYLEAPHVSCDRRYRRVALVIWRPNTQVARQHSSHNLSSICAPLITVAPDTPRTEHEDRIETILTRCAEDPVVAAQALLQAAVVWKDAALWVRAMVACGERAGLRVFDRGAQEVWEAIERFGFERVEPGFTIVFKKDTGNVRRLTFLDELEQRCGDDGPAPLRSWISVQAQFALDNLNKSSEGESDVSALLPHVVKRGGFEYLKDTFVPWAKSTGDNALLLGFASYLHDQSTLGTAEAREELVADVGAIAISTARLNVPPIPISKGYGPCSFNRADSLKTLDNIKHHLQCFAGNPELCGRILKQVAEVSTFSEVQKAEYVLRVTAPLLSHVAETFGEDAFKDPSVVSGVSALLDITMQYPEKTTADVSVYTKALVSITRGAGMWPVFTSSVSKKMEQLGKPSRFILEYLLSDLAKSTSLSDTERGPNGATALVAKAYMVHRDIYKNAKFMWRAFDACLRIQANDETFAALFALLPDPGPQGGNLNKILLPLVPHLTSLGVSFNAFRTLAPGLRSILFAWAKTLGPKPDNVDKSAQLFDLRGWDCKCNDCGKVKQFLKTPQTKRFSARKMTPEQMQHVYDLARKYIPVGMTTVIMKAKFVEITLDDGRWQSVHWATEYARGSAEVAELLKQDDGTLQEVFGE</sequence>
<feature type="region of interest" description="Disordered" evidence="1">
    <location>
        <begin position="1"/>
        <end position="63"/>
    </location>
</feature>
<evidence type="ECO:0000256" key="1">
    <source>
        <dbReference type="SAM" id="MobiDB-lite"/>
    </source>
</evidence>
<name>A0A4R0RMS1_9APHY</name>
<evidence type="ECO:0000313" key="2">
    <source>
        <dbReference type="EMBL" id="TCD68472.1"/>
    </source>
</evidence>
<evidence type="ECO:0000313" key="3">
    <source>
        <dbReference type="Proteomes" id="UP000292702"/>
    </source>
</evidence>
<proteinExistence type="predicted"/>
<accession>A0A4R0RMS1</accession>
<feature type="non-terminal residue" evidence="2">
    <location>
        <position position="1076"/>
    </location>
</feature>
<dbReference type="AlphaFoldDB" id="A0A4R0RMS1"/>
<keyword evidence="3" id="KW-1185">Reference proteome</keyword>
<dbReference type="OrthoDB" id="3266192at2759"/>